<dbReference type="EMBL" id="LAZR01002795">
    <property type="protein sequence ID" value="KKN25527.1"/>
    <property type="molecule type" value="Genomic_DNA"/>
</dbReference>
<protein>
    <submittedName>
        <fullName evidence="1">Uncharacterized protein</fullName>
    </submittedName>
</protein>
<gene>
    <name evidence="1" type="ORF">LCGC14_0883940</name>
</gene>
<reference evidence="1" key="1">
    <citation type="journal article" date="2015" name="Nature">
        <title>Complex archaea that bridge the gap between prokaryotes and eukaryotes.</title>
        <authorList>
            <person name="Spang A."/>
            <person name="Saw J.H."/>
            <person name="Jorgensen S.L."/>
            <person name="Zaremba-Niedzwiedzka K."/>
            <person name="Martijn J."/>
            <person name="Lind A.E."/>
            <person name="van Eijk R."/>
            <person name="Schleper C."/>
            <person name="Guy L."/>
            <person name="Ettema T.J."/>
        </authorList>
    </citation>
    <scope>NUCLEOTIDE SEQUENCE</scope>
</reference>
<proteinExistence type="predicted"/>
<organism evidence="1">
    <name type="scientific">marine sediment metagenome</name>
    <dbReference type="NCBI Taxonomy" id="412755"/>
    <lineage>
        <taxon>unclassified sequences</taxon>
        <taxon>metagenomes</taxon>
        <taxon>ecological metagenomes</taxon>
    </lineage>
</organism>
<dbReference type="AlphaFoldDB" id="A0A0F9PLR5"/>
<accession>A0A0F9PLR5</accession>
<evidence type="ECO:0000313" key="1">
    <source>
        <dbReference type="EMBL" id="KKN25527.1"/>
    </source>
</evidence>
<comment type="caution">
    <text evidence="1">The sequence shown here is derived from an EMBL/GenBank/DDBJ whole genome shotgun (WGS) entry which is preliminary data.</text>
</comment>
<sequence>MIRIKLKWGSIKIGGNMHFNANANLSIKGKQVKTPISLSPDKPIPVELSNGFENVDTLNEKEYQLFIKEIKIFQKKTISLINILYEFML</sequence>
<name>A0A0F9PLR5_9ZZZZ</name>